<evidence type="ECO:0000313" key="1">
    <source>
        <dbReference type="EMBL" id="PFX18540.1"/>
    </source>
</evidence>
<dbReference type="AlphaFoldDB" id="A0A2B4RPS7"/>
<sequence length="161" mass="17660">MDAGFVGLIFSCFNTDPNLSGHLKVYCFQSVNIKTEGSPPQYQRADIELQIVHTEVLSKATLNSLSELPQILSKEEEEAYSKTLNFYQGFVPAHGGYVWTSPSNTGEQITGESQKNSCVGNGKRDIGEGDKQYKDGITGINVRKTAELFITKIVFSTVISA</sequence>
<accession>A0A2B4RPS7</accession>
<proteinExistence type="predicted"/>
<organism evidence="1 2">
    <name type="scientific">Stylophora pistillata</name>
    <name type="common">Smooth cauliflower coral</name>
    <dbReference type="NCBI Taxonomy" id="50429"/>
    <lineage>
        <taxon>Eukaryota</taxon>
        <taxon>Metazoa</taxon>
        <taxon>Cnidaria</taxon>
        <taxon>Anthozoa</taxon>
        <taxon>Hexacorallia</taxon>
        <taxon>Scleractinia</taxon>
        <taxon>Astrocoeniina</taxon>
        <taxon>Pocilloporidae</taxon>
        <taxon>Stylophora</taxon>
    </lineage>
</organism>
<comment type="caution">
    <text evidence="1">The sequence shown here is derived from an EMBL/GenBank/DDBJ whole genome shotgun (WGS) entry which is preliminary data.</text>
</comment>
<protein>
    <submittedName>
        <fullName evidence="1">Lys-63-specific deubiquitinase BRCC36</fullName>
    </submittedName>
</protein>
<name>A0A2B4RPS7_STYPI</name>
<reference evidence="2" key="1">
    <citation type="journal article" date="2017" name="bioRxiv">
        <title>Comparative analysis of the genomes of Stylophora pistillata and Acropora digitifera provides evidence for extensive differences between species of corals.</title>
        <authorList>
            <person name="Voolstra C.R."/>
            <person name="Li Y."/>
            <person name="Liew Y.J."/>
            <person name="Baumgarten S."/>
            <person name="Zoccola D."/>
            <person name="Flot J.-F."/>
            <person name="Tambutte S."/>
            <person name="Allemand D."/>
            <person name="Aranda M."/>
        </authorList>
    </citation>
    <scope>NUCLEOTIDE SEQUENCE [LARGE SCALE GENOMIC DNA]</scope>
</reference>
<evidence type="ECO:0000313" key="2">
    <source>
        <dbReference type="Proteomes" id="UP000225706"/>
    </source>
</evidence>
<dbReference type="OrthoDB" id="446074at2759"/>
<keyword evidence="2" id="KW-1185">Reference proteome</keyword>
<dbReference type="STRING" id="50429.A0A2B4RPS7"/>
<gene>
    <name evidence="1" type="primary">brcc3</name>
    <name evidence="1" type="ORF">AWC38_SpisGene17075</name>
</gene>
<dbReference type="EMBL" id="LSMT01000405">
    <property type="protein sequence ID" value="PFX18540.1"/>
    <property type="molecule type" value="Genomic_DNA"/>
</dbReference>
<dbReference type="Proteomes" id="UP000225706">
    <property type="component" value="Unassembled WGS sequence"/>
</dbReference>